<keyword evidence="2" id="KW-1185">Reference proteome</keyword>
<accession>A0ABV6XQ48</accession>
<dbReference type="RefSeq" id="WP_380565881.1">
    <property type="nucleotide sequence ID" value="NZ_JBEUKS010000006.1"/>
</dbReference>
<dbReference type="EMBL" id="JBEUKS010000006">
    <property type="protein sequence ID" value="MFC1440376.1"/>
    <property type="molecule type" value="Genomic_DNA"/>
</dbReference>
<organism evidence="1 2">
    <name type="scientific">Streptacidiphilus jeojiensis</name>
    <dbReference type="NCBI Taxonomy" id="3229225"/>
    <lineage>
        <taxon>Bacteria</taxon>
        <taxon>Bacillati</taxon>
        <taxon>Actinomycetota</taxon>
        <taxon>Actinomycetes</taxon>
        <taxon>Kitasatosporales</taxon>
        <taxon>Streptomycetaceae</taxon>
        <taxon>Streptacidiphilus</taxon>
    </lineage>
</organism>
<comment type="caution">
    <text evidence="1">The sequence shown here is derived from an EMBL/GenBank/DDBJ whole genome shotgun (WGS) entry which is preliminary data.</text>
</comment>
<reference evidence="1 2" key="1">
    <citation type="submission" date="2024-06" db="EMBL/GenBank/DDBJ databases">
        <authorList>
            <person name="Lee S.D."/>
        </authorList>
    </citation>
    <scope>NUCLEOTIDE SEQUENCE [LARGE SCALE GENOMIC DNA]</scope>
    <source>
        <strain evidence="1 2">N1-10</strain>
    </source>
</reference>
<proteinExistence type="predicted"/>
<protein>
    <submittedName>
        <fullName evidence="1">Uncharacterized protein</fullName>
    </submittedName>
</protein>
<gene>
    <name evidence="1" type="ORF">ABUW04_19155</name>
</gene>
<evidence type="ECO:0000313" key="1">
    <source>
        <dbReference type="EMBL" id="MFC1440376.1"/>
    </source>
</evidence>
<dbReference type="Proteomes" id="UP001592581">
    <property type="component" value="Unassembled WGS sequence"/>
</dbReference>
<sequence>MLCNLPGINPVTINQTIGETRRLLHEKRISVGQNTLDLSRSQNLRDWFDHGLAPVVFLPASEALAHPILTGMSRQEFRTLVEKISVA</sequence>
<evidence type="ECO:0000313" key="2">
    <source>
        <dbReference type="Proteomes" id="UP001592581"/>
    </source>
</evidence>
<name>A0ABV6XQ48_9ACTN</name>